<dbReference type="PANTHER" id="PTHR30273:SF2">
    <property type="entry name" value="PROTEIN FECR"/>
    <property type="match status" value="1"/>
</dbReference>
<reference evidence="3 4" key="1">
    <citation type="submission" date="2020-03" db="EMBL/GenBank/DDBJ databases">
        <title>Cyclobacterium plantarum sp. nov., a marine bacterium isolated from a coastal-marine wetland.</title>
        <authorList>
            <person name="Sanchez-Porro C."/>
            <person name="Ventosa A."/>
            <person name="Amoozegar M."/>
        </authorList>
    </citation>
    <scope>NUCLEOTIDE SEQUENCE [LARGE SCALE GENOMIC DNA]</scope>
    <source>
        <strain evidence="3 4">GBPx2</strain>
    </source>
</reference>
<accession>A0ABX0H8M8</accession>
<dbReference type="InterPro" id="IPR032508">
    <property type="entry name" value="FecR_C"/>
</dbReference>
<dbReference type="InterPro" id="IPR012373">
    <property type="entry name" value="Ferrdict_sens_TM"/>
</dbReference>
<dbReference type="Gene3D" id="2.60.120.1440">
    <property type="match status" value="1"/>
</dbReference>
<dbReference type="EMBL" id="JAANYN010000002">
    <property type="protein sequence ID" value="NHE56557.1"/>
    <property type="molecule type" value="Genomic_DNA"/>
</dbReference>
<dbReference type="PANTHER" id="PTHR30273">
    <property type="entry name" value="PERIPLASMIC SIGNAL SENSOR AND SIGMA FACTOR ACTIVATOR FECR-RELATED"/>
    <property type="match status" value="1"/>
</dbReference>
<dbReference type="RefSeq" id="WP_166144560.1">
    <property type="nucleotide sequence ID" value="NZ_JAANYN010000002.1"/>
</dbReference>
<dbReference type="Pfam" id="PF04773">
    <property type="entry name" value="FecR"/>
    <property type="match status" value="1"/>
</dbReference>
<organism evidence="3 4">
    <name type="scientific">Cyclobacterium plantarum</name>
    <dbReference type="NCBI Taxonomy" id="2716263"/>
    <lineage>
        <taxon>Bacteria</taxon>
        <taxon>Pseudomonadati</taxon>
        <taxon>Bacteroidota</taxon>
        <taxon>Cytophagia</taxon>
        <taxon>Cytophagales</taxon>
        <taxon>Cyclobacteriaceae</taxon>
        <taxon>Cyclobacterium</taxon>
    </lineage>
</organism>
<protein>
    <submittedName>
        <fullName evidence="3">DUF4974 domain-containing protein</fullName>
    </submittedName>
</protein>
<evidence type="ECO:0000313" key="4">
    <source>
        <dbReference type="Proteomes" id="UP000649799"/>
    </source>
</evidence>
<sequence>MNQEKLKRFLNNQTTPGENREIRDWLDQAGSEKQFFRMLKEDWDSQKAEEVSRSRQQEILGQIHKATLKQDRVNQVSHSVGKLARIAASFLLLLFSGYFLYELGLSNDDPSTVAESAPIKIQKSTAPGEKLRLLLPDKSEIIVNSLSTITFYSDFGSSNREIELEGEAFFSVAPDKYKPFKVKTGAVVTTALGTAFNAYAREEEVKISLTEGNVNVVKEKQVLSLVPGEMASVVKGSVNALTKEKFDPLVTTLWKEGKIRFQSKPLREILQSLETWYGVRFETKVFENRKVTGLFNNESLEDILTGLSFSLGFEYQIDQKNVVIKF</sequence>
<proteinExistence type="predicted"/>
<keyword evidence="4" id="KW-1185">Reference proteome</keyword>
<dbReference type="Proteomes" id="UP000649799">
    <property type="component" value="Unassembled WGS sequence"/>
</dbReference>
<feature type="domain" description="Protein FecR C-terminal" evidence="2">
    <location>
        <begin position="258"/>
        <end position="324"/>
    </location>
</feature>
<dbReference type="Pfam" id="PF16344">
    <property type="entry name" value="FecR_C"/>
    <property type="match status" value="1"/>
</dbReference>
<dbReference type="Gene3D" id="3.55.50.30">
    <property type="match status" value="1"/>
</dbReference>
<gene>
    <name evidence="3" type="ORF">G9Q97_06995</name>
</gene>
<feature type="domain" description="FecR protein" evidence="1">
    <location>
        <begin position="124"/>
        <end position="215"/>
    </location>
</feature>
<comment type="caution">
    <text evidence="3">The sequence shown here is derived from an EMBL/GenBank/DDBJ whole genome shotgun (WGS) entry which is preliminary data.</text>
</comment>
<evidence type="ECO:0000259" key="2">
    <source>
        <dbReference type="Pfam" id="PF16344"/>
    </source>
</evidence>
<dbReference type="PIRSF" id="PIRSF018266">
    <property type="entry name" value="FecR"/>
    <property type="match status" value="1"/>
</dbReference>
<name>A0ABX0H8M8_9BACT</name>
<evidence type="ECO:0000313" key="3">
    <source>
        <dbReference type="EMBL" id="NHE56557.1"/>
    </source>
</evidence>
<evidence type="ECO:0000259" key="1">
    <source>
        <dbReference type="Pfam" id="PF04773"/>
    </source>
</evidence>
<dbReference type="InterPro" id="IPR006860">
    <property type="entry name" value="FecR"/>
</dbReference>